<dbReference type="InParanoid" id="W2RU67"/>
<feature type="transmembrane region" description="Helical" evidence="7">
    <location>
        <begin position="152"/>
        <end position="174"/>
    </location>
</feature>
<sequence>MEKQSLPAGVHDEQIIDKEASSPPAADHPELDLELLNDRARNRSIVRRADLRILPLCAWIYLLNYLDRGNIGNAKVLNAETKDDMLSHTGMDATDYAVAVSLFSLAYGLFEVPSNWIMKKYVKPSLWLGFLLFAWGVTTIGFAGVQNYATVVVLRFMIGAFEAGFFPGIVYFITFWYRQEERSLRIAFVVAHANLAGAFGGSIGYGMGKLNGVSGLEGFRWLFIIEGLITAVCTVLVVFFLPDYPSTARWLSDEDKKFAEDRLKIDGGGHTKEKSSKEAVKQTCLSPRMLAHYFTYIIDCIPLGSFTFFTPTIVTGLGYSSIEAQLLVIPPWIVGYICALLVSYSADHFNARGLHIAFNSIVGGCGWLAAGLLPHDAYGARYACLCVAAVGAFPVSAPLSAWVTCNVPSVTTMAIATALNNSCAGLSQIIAQWIWRADESSRGYPTGNFVCAACSFGVAAMALGLRVVYGRMNKAGTKDAEGKVRRWAL</sequence>
<dbReference type="GeneID" id="19972875"/>
<comment type="subcellular location">
    <subcellularLocation>
        <location evidence="1">Membrane</location>
        <topology evidence="1">Multi-pass membrane protein</topology>
    </subcellularLocation>
</comment>
<dbReference type="PANTHER" id="PTHR43791">
    <property type="entry name" value="PERMEASE-RELATED"/>
    <property type="match status" value="1"/>
</dbReference>
<dbReference type="OrthoDB" id="3639251at2759"/>
<dbReference type="InterPro" id="IPR036259">
    <property type="entry name" value="MFS_trans_sf"/>
</dbReference>
<evidence type="ECO:0000313" key="9">
    <source>
        <dbReference type="EMBL" id="ETN39313.1"/>
    </source>
</evidence>
<feature type="region of interest" description="Disordered" evidence="6">
    <location>
        <begin position="1"/>
        <end position="29"/>
    </location>
</feature>
<proteinExistence type="predicted"/>
<evidence type="ECO:0000313" key="10">
    <source>
        <dbReference type="Proteomes" id="UP000030752"/>
    </source>
</evidence>
<evidence type="ECO:0000256" key="3">
    <source>
        <dbReference type="ARBA" id="ARBA00022692"/>
    </source>
</evidence>
<reference evidence="9 10" key="1">
    <citation type="submission" date="2013-03" db="EMBL/GenBank/DDBJ databases">
        <title>The Genome Sequence of Phialophora europaea CBS 101466.</title>
        <authorList>
            <consortium name="The Broad Institute Genomics Platform"/>
            <person name="Cuomo C."/>
            <person name="de Hoog S."/>
            <person name="Gorbushina A."/>
            <person name="Walker B."/>
            <person name="Young S.K."/>
            <person name="Zeng Q."/>
            <person name="Gargeya S."/>
            <person name="Fitzgerald M."/>
            <person name="Haas B."/>
            <person name="Abouelleil A."/>
            <person name="Allen A.W."/>
            <person name="Alvarado L."/>
            <person name="Arachchi H.M."/>
            <person name="Berlin A.M."/>
            <person name="Chapman S.B."/>
            <person name="Gainer-Dewar J."/>
            <person name="Goldberg J."/>
            <person name="Griggs A."/>
            <person name="Gujja S."/>
            <person name="Hansen M."/>
            <person name="Howarth C."/>
            <person name="Imamovic A."/>
            <person name="Ireland A."/>
            <person name="Larimer J."/>
            <person name="McCowan C."/>
            <person name="Murphy C."/>
            <person name="Pearson M."/>
            <person name="Poon T.W."/>
            <person name="Priest M."/>
            <person name="Roberts A."/>
            <person name="Saif S."/>
            <person name="Shea T."/>
            <person name="Sisk P."/>
            <person name="Sykes S."/>
            <person name="Wortman J."/>
            <person name="Nusbaum C."/>
            <person name="Birren B."/>
        </authorList>
    </citation>
    <scope>NUCLEOTIDE SEQUENCE [LARGE SCALE GENOMIC DNA]</scope>
    <source>
        <strain evidence="9 10">CBS 101466</strain>
    </source>
</reference>
<dbReference type="eggNOG" id="KOG2533">
    <property type="taxonomic scope" value="Eukaryota"/>
</dbReference>
<evidence type="ECO:0000256" key="5">
    <source>
        <dbReference type="ARBA" id="ARBA00023136"/>
    </source>
</evidence>
<dbReference type="Proteomes" id="UP000030752">
    <property type="component" value="Unassembled WGS sequence"/>
</dbReference>
<feature type="transmembrane region" description="Helical" evidence="7">
    <location>
        <begin position="356"/>
        <end position="374"/>
    </location>
</feature>
<accession>W2RU67</accession>
<feature type="transmembrane region" description="Helical" evidence="7">
    <location>
        <begin position="415"/>
        <end position="435"/>
    </location>
</feature>
<feature type="transmembrane region" description="Helical" evidence="7">
    <location>
        <begin position="380"/>
        <end position="403"/>
    </location>
</feature>
<dbReference type="Gene3D" id="1.20.1250.20">
    <property type="entry name" value="MFS general substrate transporter like domains"/>
    <property type="match status" value="2"/>
</dbReference>
<feature type="transmembrane region" description="Helical" evidence="7">
    <location>
        <begin position="293"/>
        <end position="314"/>
    </location>
</feature>
<dbReference type="PROSITE" id="PS50850">
    <property type="entry name" value="MFS"/>
    <property type="match status" value="1"/>
</dbReference>
<feature type="transmembrane region" description="Helical" evidence="7">
    <location>
        <begin position="126"/>
        <end position="146"/>
    </location>
</feature>
<dbReference type="InterPro" id="IPR011701">
    <property type="entry name" value="MFS"/>
</dbReference>
<protein>
    <recommendedName>
        <fullName evidence="8">Major facilitator superfamily (MFS) profile domain-containing protein</fullName>
    </recommendedName>
</protein>
<feature type="transmembrane region" description="Helical" evidence="7">
    <location>
        <begin position="96"/>
        <end position="114"/>
    </location>
</feature>
<evidence type="ECO:0000256" key="7">
    <source>
        <dbReference type="SAM" id="Phobius"/>
    </source>
</evidence>
<dbReference type="GO" id="GO:0022857">
    <property type="term" value="F:transmembrane transporter activity"/>
    <property type="evidence" value="ECO:0007669"/>
    <property type="project" value="InterPro"/>
</dbReference>
<dbReference type="VEuPathDB" id="FungiDB:HMPREF1541_05536"/>
<feature type="transmembrane region" description="Helical" evidence="7">
    <location>
        <begin position="326"/>
        <end position="344"/>
    </location>
</feature>
<dbReference type="FunFam" id="1.20.1250.20:FF:000013">
    <property type="entry name" value="MFS general substrate transporter"/>
    <property type="match status" value="1"/>
</dbReference>
<name>W2RU67_CYPE1</name>
<dbReference type="PANTHER" id="PTHR43791:SF49">
    <property type="entry name" value="TRANSPORTER, PUTATIVE (AFU_ORTHOLOGUE AFUA_4G04250)-RELATED"/>
    <property type="match status" value="1"/>
</dbReference>
<keyword evidence="5 7" id="KW-0472">Membrane</keyword>
<evidence type="ECO:0000256" key="1">
    <source>
        <dbReference type="ARBA" id="ARBA00004141"/>
    </source>
</evidence>
<evidence type="ECO:0000256" key="6">
    <source>
        <dbReference type="SAM" id="MobiDB-lite"/>
    </source>
</evidence>
<keyword evidence="10" id="KW-1185">Reference proteome</keyword>
<keyword evidence="3 7" id="KW-0812">Transmembrane</keyword>
<evidence type="ECO:0000256" key="2">
    <source>
        <dbReference type="ARBA" id="ARBA00022448"/>
    </source>
</evidence>
<dbReference type="SUPFAM" id="SSF103473">
    <property type="entry name" value="MFS general substrate transporter"/>
    <property type="match status" value="1"/>
</dbReference>
<feature type="domain" description="Major facilitator superfamily (MFS) profile" evidence="8">
    <location>
        <begin position="53"/>
        <end position="489"/>
    </location>
</feature>
<dbReference type="FunFam" id="1.20.1250.20:FF:000057">
    <property type="entry name" value="MFS general substrate transporter"/>
    <property type="match status" value="1"/>
</dbReference>
<keyword evidence="4 7" id="KW-1133">Transmembrane helix</keyword>
<feature type="compositionally biased region" description="Basic and acidic residues" evidence="6">
    <location>
        <begin position="10"/>
        <end position="20"/>
    </location>
</feature>
<dbReference type="GO" id="GO:0016020">
    <property type="term" value="C:membrane"/>
    <property type="evidence" value="ECO:0007669"/>
    <property type="project" value="UniProtKB-SubCell"/>
</dbReference>
<dbReference type="HOGENOM" id="CLU_001265_0_1_1"/>
<organism evidence="9 10">
    <name type="scientific">Cyphellophora europaea (strain CBS 101466)</name>
    <name type="common">Phialophora europaea</name>
    <dbReference type="NCBI Taxonomy" id="1220924"/>
    <lineage>
        <taxon>Eukaryota</taxon>
        <taxon>Fungi</taxon>
        <taxon>Dikarya</taxon>
        <taxon>Ascomycota</taxon>
        <taxon>Pezizomycotina</taxon>
        <taxon>Eurotiomycetes</taxon>
        <taxon>Chaetothyriomycetidae</taxon>
        <taxon>Chaetothyriales</taxon>
        <taxon>Cyphellophoraceae</taxon>
        <taxon>Cyphellophora</taxon>
    </lineage>
</organism>
<feature type="transmembrane region" description="Helical" evidence="7">
    <location>
        <begin position="219"/>
        <end position="241"/>
    </location>
</feature>
<feature type="transmembrane region" description="Helical" evidence="7">
    <location>
        <begin position="186"/>
        <end position="207"/>
    </location>
</feature>
<feature type="transmembrane region" description="Helical" evidence="7">
    <location>
        <begin position="447"/>
        <end position="469"/>
    </location>
</feature>
<evidence type="ECO:0000259" key="8">
    <source>
        <dbReference type="PROSITE" id="PS50850"/>
    </source>
</evidence>
<dbReference type="InterPro" id="IPR020846">
    <property type="entry name" value="MFS_dom"/>
</dbReference>
<gene>
    <name evidence="9" type="ORF">HMPREF1541_05536</name>
</gene>
<evidence type="ECO:0000256" key="4">
    <source>
        <dbReference type="ARBA" id="ARBA00022989"/>
    </source>
</evidence>
<keyword evidence="2" id="KW-0813">Transport</keyword>
<dbReference type="RefSeq" id="XP_008718098.1">
    <property type="nucleotide sequence ID" value="XM_008719876.1"/>
</dbReference>
<dbReference type="Pfam" id="PF07690">
    <property type="entry name" value="MFS_1"/>
    <property type="match status" value="1"/>
</dbReference>
<dbReference type="EMBL" id="KB822721">
    <property type="protein sequence ID" value="ETN39313.1"/>
    <property type="molecule type" value="Genomic_DNA"/>
</dbReference>
<dbReference type="AlphaFoldDB" id="W2RU67"/>